<dbReference type="PANTHER" id="PTHR45339:SF1">
    <property type="entry name" value="HYBRID SIGNAL TRANSDUCTION HISTIDINE KINASE J"/>
    <property type="match status" value="1"/>
</dbReference>
<organism evidence="5 6">
    <name type="scientific">Legionella beliardensis</name>
    <dbReference type="NCBI Taxonomy" id="91822"/>
    <lineage>
        <taxon>Bacteria</taxon>
        <taxon>Pseudomonadati</taxon>
        <taxon>Pseudomonadota</taxon>
        <taxon>Gammaproteobacteria</taxon>
        <taxon>Legionellales</taxon>
        <taxon>Legionellaceae</taxon>
        <taxon>Legionella</taxon>
    </lineage>
</organism>
<keyword evidence="1 3" id="KW-0597">Phosphoprotein</keyword>
<evidence type="ECO:0000313" key="6">
    <source>
        <dbReference type="Proteomes" id="UP000254968"/>
    </source>
</evidence>
<dbReference type="GO" id="GO:0000160">
    <property type="term" value="P:phosphorelay signal transduction system"/>
    <property type="evidence" value="ECO:0007669"/>
    <property type="project" value="UniProtKB-KW"/>
</dbReference>
<dbReference type="RefSeq" id="WP_131750050.1">
    <property type="nucleotide sequence ID" value="NZ_UGNV01000001.1"/>
</dbReference>
<dbReference type="SMART" id="SM00448">
    <property type="entry name" value="REC"/>
    <property type="match status" value="1"/>
</dbReference>
<accession>A0A378I1M0</accession>
<dbReference type="PROSITE" id="PS50110">
    <property type="entry name" value="RESPONSE_REGULATORY"/>
    <property type="match status" value="1"/>
</dbReference>
<dbReference type="EMBL" id="UGNV01000001">
    <property type="protein sequence ID" value="STX28893.1"/>
    <property type="molecule type" value="Genomic_DNA"/>
</dbReference>
<dbReference type="CDD" id="cd17546">
    <property type="entry name" value="REC_hyHK_CKI1_RcsC-like"/>
    <property type="match status" value="1"/>
</dbReference>
<dbReference type="InterPro" id="IPR011006">
    <property type="entry name" value="CheY-like_superfamily"/>
</dbReference>
<proteinExistence type="predicted"/>
<evidence type="ECO:0000256" key="2">
    <source>
        <dbReference type="ARBA" id="ARBA00023012"/>
    </source>
</evidence>
<dbReference type="Proteomes" id="UP000254968">
    <property type="component" value="Unassembled WGS sequence"/>
</dbReference>
<dbReference type="InterPro" id="IPR001789">
    <property type="entry name" value="Sig_transdc_resp-reg_receiver"/>
</dbReference>
<dbReference type="Gene3D" id="3.40.50.2300">
    <property type="match status" value="1"/>
</dbReference>
<feature type="modified residue" description="4-aspartylphosphate" evidence="3">
    <location>
        <position position="60"/>
    </location>
</feature>
<evidence type="ECO:0000259" key="4">
    <source>
        <dbReference type="PROSITE" id="PS50110"/>
    </source>
</evidence>
<keyword evidence="6" id="KW-1185">Reference proteome</keyword>
<dbReference type="AlphaFoldDB" id="A0A378I1M0"/>
<feature type="domain" description="Response regulatory" evidence="4">
    <location>
        <begin position="11"/>
        <end position="129"/>
    </location>
</feature>
<reference evidence="5 6" key="1">
    <citation type="submission" date="2018-06" db="EMBL/GenBank/DDBJ databases">
        <authorList>
            <consortium name="Pathogen Informatics"/>
            <person name="Doyle S."/>
        </authorList>
    </citation>
    <scope>NUCLEOTIDE SEQUENCE [LARGE SCALE GENOMIC DNA]</scope>
    <source>
        <strain evidence="5 6">NCTC13315</strain>
    </source>
</reference>
<dbReference type="SUPFAM" id="SSF52172">
    <property type="entry name" value="CheY-like"/>
    <property type="match status" value="1"/>
</dbReference>
<evidence type="ECO:0000313" key="5">
    <source>
        <dbReference type="EMBL" id="STX28893.1"/>
    </source>
</evidence>
<protein>
    <submittedName>
        <fullName evidence="5">Aerobic respiration control sensor protein ArcB</fullName>
    </submittedName>
</protein>
<sequence length="133" mass="14361">MAEIKMNEPVRILVVEDAKAAQIVAKLYLTELNCLVDTADNGMIALTQANTVRYDAILMDLGLSNGPNGFETTSLIKASSTLNKDTPVIALTIHSEAQFNAQAAAVGMKGFLYKPFTLSEAKELVDSIRNSLQ</sequence>
<dbReference type="PANTHER" id="PTHR45339">
    <property type="entry name" value="HYBRID SIGNAL TRANSDUCTION HISTIDINE KINASE J"/>
    <property type="match status" value="1"/>
</dbReference>
<evidence type="ECO:0000256" key="3">
    <source>
        <dbReference type="PROSITE-ProRule" id="PRU00169"/>
    </source>
</evidence>
<dbReference type="Pfam" id="PF00072">
    <property type="entry name" value="Response_reg"/>
    <property type="match status" value="1"/>
</dbReference>
<gene>
    <name evidence="5" type="primary">cusR</name>
    <name evidence="5" type="ORF">NCTC13315_01427</name>
</gene>
<keyword evidence="2" id="KW-0902">Two-component regulatory system</keyword>
<evidence type="ECO:0000256" key="1">
    <source>
        <dbReference type="ARBA" id="ARBA00022553"/>
    </source>
</evidence>
<name>A0A378I1M0_9GAMM</name>